<sequence length="643" mass="71383">LLPPNINPCREGSEAILHGEFGAYPPKGIRYALSLTRTELHIQRLVPKPDTDQRTVIRLIDVVGCHTLRSHTVANQSAFFCIYAYPLKKKKVAVGSGRARQRIAKTFQVDGAERYKDNQALAEKWATAIKCLVLGIPISSETEIGRNLLPRSRRLLLLLNPFGGKGNALQWCQNHILPMITEADISFNLIQTERQNHARELVQSISLDEWDGIVAISGDGLLHEVINGLMERPDWEEAVKMPLGILPCGSGNAVAAAINCSAGFEQVLGQELLTNCTLLLCHGAVSPLDLASITTASGSRVFSFLSVAWGFISDVDIESEKYRHMGPARFTLGTMVRLASLNTYRGRLSYLPALGCATHRPILRSITVAANGSLPFQRLPLHRTVSDMGLCEERQAFCYREMESAEEPTPSPSSPPPSSSFQASNFSFEILSEVTVDKESQHTDLPKVLPNRLPSARQMHGPLDDFLAPLEEPVPKSWVTVEDDFVLVLAIYQTHLGADLFTMPTAGFNDGLIHLCFVRAGISRANMLRLFLAMEKGTHFDHESPYFTHLPVQAFRIEPLTHKGIITIDGERVDYGPIQGQIHHGIANLPLCVFLIPQLFTWDFHNSTQHFFLSYFTNPKLALLVGLRDTLAIAFLTIEGWRK</sequence>
<dbReference type="PANTHER" id="PTHR12358:SF40">
    <property type="entry name" value="SPHINGOSINE KINASE 2"/>
    <property type="match status" value="1"/>
</dbReference>
<dbReference type="PANTHER" id="PTHR12358">
    <property type="entry name" value="SPHINGOSINE KINASE"/>
    <property type="match status" value="1"/>
</dbReference>
<dbReference type="Proteomes" id="UP000694559">
    <property type="component" value="Unplaced"/>
</dbReference>
<feature type="compositionally biased region" description="Pro residues" evidence="8">
    <location>
        <begin position="409"/>
        <end position="418"/>
    </location>
</feature>
<dbReference type="FunFam" id="3.40.50.10330:FF:000005">
    <property type="entry name" value="Sphingosine kinase 2"/>
    <property type="match status" value="1"/>
</dbReference>
<keyword evidence="4" id="KW-0418">Kinase</keyword>
<dbReference type="GO" id="GO:0006669">
    <property type="term" value="P:sphinganine-1-phosphate biosynthetic process"/>
    <property type="evidence" value="ECO:0007669"/>
    <property type="project" value="Ensembl"/>
</dbReference>
<dbReference type="SUPFAM" id="SSF111331">
    <property type="entry name" value="NAD kinase/diacylglycerol kinase-like"/>
    <property type="match status" value="1"/>
</dbReference>
<name>A0A8C6X869_NAJNA</name>
<evidence type="ECO:0000256" key="8">
    <source>
        <dbReference type="SAM" id="MobiDB-lite"/>
    </source>
</evidence>
<dbReference type="Gene3D" id="3.40.50.10330">
    <property type="entry name" value="Probable inorganic polyphosphate/atp-NAD kinase, domain 1"/>
    <property type="match status" value="1"/>
</dbReference>
<dbReference type="EC" id="2.7.1.91" evidence="7"/>
<reference evidence="10" key="2">
    <citation type="submission" date="2025-09" db="UniProtKB">
        <authorList>
            <consortium name="Ensembl"/>
        </authorList>
    </citation>
    <scope>IDENTIFICATION</scope>
</reference>
<dbReference type="InterPro" id="IPR050187">
    <property type="entry name" value="Lipid_Phosphate_FormReg"/>
</dbReference>
<dbReference type="Pfam" id="PF00781">
    <property type="entry name" value="DAGK_cat"/>
    <property type="match status" value="1"/>
</dbReference>
<dbReference type="AlphaFoldDB" id="A0A8C6X869"/>
<dbReference type="GO" id="GO:0012505">
    <property type="term" value="C:endomembrane system"/>
    <property type="evidence" value="ECO:0007669"/>
    <property type="project" value="UniProtKB-SubCell"/>
</dbReference>
<evidence type="ECO:0000313" key="11">
    <source>
        <dbReference type="Proteomes" id="UP000694559"/>
    </source>
</evidence>
<accession>A0A8C6X869</accession>
<reference evidence="10" key="1">
    <citation type="submission" date="2025-08" db="UniProtKB">
        <authorList>
            <consortium name="Ensembl"/>
        </authorList>
    </citation>
    <scope>IDENTIFICATION</scope>
</reference>
<dbReference type="GO" id="GO:0045815">
    <property type="term" value="P:transcription initiation-coupled chromatin remodeling"/>
    <property type="evidence" value="ECO:0007669"/>
    <property type="project" value="Ensembl"/>
</dbReference>
<dbReference type="PROSITE" id="PS50146">
    <property type="entry name" value="DAGK"/>
    <property type="match status" value="1"/>
</dbReference>
<dbReference type="GO" id="GO:0000786">
    <property type="term" value="C:nucleosome"/>
    <property type="evidence" value="ECO:0007669"/>
    <property type="project" value="Ensembl"/>
</dbReference>
<dbReference type="GO" id="GO:0005524">
    <property type="term" value="F:ATP binding"/>
    <property type="evidence" value="ECO:0007669"/>
    <property type="project" value="UniProtKB-KW"/>
</dbReference>
<keyword evidence="5" id="KW-0067">ATP-binding</keyword>
<dbReference type="SMART" id="SM00046">
    <property type="entry name" value="DAGKc"/>
    <property type="match status" value="1"/>
</dbReference>
<dbReference type="GO" id="GO:0005654">
    <property type="term" value="C:nucleoplasm"/>
    <property type="evidence" value="ECO:0007669"/>
    <property type="project" value="Ensembl"/>
</dbReference>
<dbReference type="InterPro" id="IPR016064">
    <property type="entry name" value="NAD/diacylglycerol_kinase_sf"/>
</dbReference>
<dbReference type="GO" id="GO:0046512">
    <property type="term" value="P:sphingosine biosynthetic process"/>
    <property type="evidence" value="ECO:0007669"/>
    <property type="project" value="Ensembl"/>
</dbReference>
<dbReference type="OMA" id="PFACFND"/>
<dbReference type="GO" id="GO:0005829">
    <property type="term" value="C:cytosol"/>
    <property type="evidence" value="ECO:0007669"/>
    <property type="project" value="Ensembl"/>
</dbReference>
<proteinExistence type="predicted"/>
<dbReference type="GO" id="GO:0038036">
    <property type="term" value="F:sphingosine-1-phosphate receptor activity"/>
    <property type="evidence" value="ECO:0007669"/>
    <property type="project" value="Ensembl"/>
</dbReference>
<evidence type="ECO:0000256" key="6">
    <source>
        <dbReference type="ARBA" id="ARBA00023136"/>
    </source>
</evidence>
<dbReference type="GO" id="GO:0043065">
    <property type="term" value="P:positive regulation of apoptotic process"/>
    <property type="evidence" value="ECO:0007669"/>
    <property type="project" value="Ensembl"/>
</dbReference>
<keyword evidence="3" id="KW-0547">Nucleotide-binding</keyword>
<keyword evidence="6" id="KW-0472">Membrane</keyword>
<dbReference type="InterPro" id="IPR017438">
    <property type="entry name" value="ATP-NAD_kinase_N"/>
</dbReference>
<evidence type="ECO:0000256" key="1">
    <source>
        <dbReference type="ARBA" id="ARBA00004308"/>
    </source>
</evidence>
<evidence type="ECO:0000256" key="4">
    <source>
        <dbReference type="ARBA" id="ARBA00022777"/>
    </source>
</evidence>
<dbReference type="Ensembl" id="ENSNNAT00000010900.1">
    <property type="protein sequence ID" value="ENSNNAP00000010417.1"/>
    <property type="gene ID" value="ENSNNAG00000006920.1"/>
</dbReference>
<dbReference type="InterPro" id="IPR001206">
    <property type="entry name" value="Diacylglycerol_kinase_cat_dom"/>
</dbReference>
<feature type="region of interest" description="Disordered" evidence="8">
    <location>
        <begin position="402"/>
        <end position="421"/>
    </location>
</feature>
<evidence type="ECO:0000256" key="3">
    <source>
        <dbReference type="ARBA" id="ARBA00022741"/>
    </source>
</evidence>
<dbReference type="GO" id="GO:0016020">
    <property type="term" value="C:membrane"/>
    <property type="evidence" value="ECO:0007669"/>
    <property type="project" value="Ensembl"/>
</dbReference>
<dbReference type="GeneTree" id="ENSGT00940000161197"/>
<gene>
    <name evidence="10" type="primary">SPHK2</name>
</gene>
<feature type="domain" description="DAGKc" evidence="9">
    <location>
        <begin position="150"/>
        <end position="297"/>
    </location>
</feature>
<evidence type="ECO:0000256" key="5">
    <source>
        <dbReference type="ARBA" id="ARBA00022840"/>
    </source>
</evidence>
<evidence type="ECO:0000256" key="7">
    <source>
        <dbReference type="ARBA" id="ARBA00044037"/>
    </source>
</evidence>
<dbReference type="Gene3D" id="2.60.200.40">
    <property type="match status" value="1"/>
</dbReference>
<keyword evidence="2" id="KW-0808">Transferase</keyword>
<organism evidence="10 11">
    <name type="scientific">Naja naja</name>
    <name type="common">Indian cobra</name>
    <dbReference type="NCBI Taxonomy" id="35670"/>
    <lineage>
        <taxon>Eukaryota</taxon>
        <taxon>Metazoa</taxon>
        <taxon>Chordata</taxon>
        <taxon>Craniata</taxon>
        <taxon>Vertebrata</taxon>
        <taxon>Euteleostomi</taxon>
        <taxon>Lepidosauria</taxon>
        <taxon>Squamata</taxon>
        <taxon>Bifurcata</taxon>
        <taxon>Unidentata</taxon>
        <taxon>Episquamata</taxon>
        <taxon>Toxicofera</taxon>
        <taxon>Serpentes</taxon>
        <taxon>Colubroidea</taxon>
        <taxon>Elapidae</taxon>
        <taxon>Elapinae</taxon>
        <taxon>Naja</taxon>
    </lineage>
</organism>
<dbReference type="GO" id="GO:2000304">
    <property type="term" value="P:positive regulation of ceramide biosynthetic process"/>
    <property type="evidence" value="ECO:0007669"/>
    <property type="project" value="Ensembl"/>
</dbReference>
<dbReference type="GO" id="GO:0042393">
    <property type="term" value="F:histone binding"/>
    <property type="evidence" value="ECO:0007669"/>
    <property type="project" value="Ensembl"/>
</dbReference>
<protein>
    <recommendedName>
        <fullName evidence="7">sphingosine kinase</fullName>
        <ecNumber evidence="7">2.7.1.91</ecNumber>
    </recommendedName>
</protein>
<evidence type="ECO:0000256" key="2">
    <source>
        <dbReference type="ARBA" id="ARBA00022679"/>
    </source>
</evidence>
<dbReference type="OrthoDB" id="3853857at2759"/>
<evidence type="ECO:0000259" key="9">
    <source>
        <dbReference type="PROSITE" id="PS50146"/>
    </source>
</evidence>
<dbReference type="GO" id="GO:1904628">
    <property type="term" value="P:cellular response to phorbol 13-acetate 12-myristate"/>
    <property type="evidence" value="ECO:0007669"/>
    <property type="project" value="Ensembl"/>
</dbReference>
<comment type="subcellular location">
    <subcellularLocation>
        <location evidence="1">Endomembrane system</location>
    </subcellularLocation>
</comment>
<keyword evidence="11" id="KW-1185">Reference proteome</keyword>
<evidence type="ECO:0000313" key="10">
    <source>
        <dbReference type="Ensembl" id="ENSNNAP00000010417.1"/>
    </source>
</evidence>
<dbReference type="GO" id="GO:0008481">
    <property type="term" value="F:sphingosine kinase activity"/>
    <property type="evidence" value="ECO:0007669"/>
    <property type="project" value="UniProtKB-EC"/>
</dbReference>